<dbReference type="AlphaFoldDB" id="A0AAF3EQJ4"/>
<feature type="compositionally biased region" description="Basic and acidic residues" evidence="1">
    <location>
        <begin position="62"/>
        <end position="72"/>
    </location>
</feature>
<keyword evidence="2" id="KW-0732">Signal</keyword>
<evidence type="ECO:0000256" key="1">
    <source>
        <dbReference type="SAM" id="MobiDB-lite"/>
    </source>
</evidence>
<keyword evidence="3" id="KW-1185">Reference proteome</keyword>
<name>A0AAF3EQJ4_9BILA</name>
<evidence type="ECO:0000313" key="3">
    <source>
        <dbReference type="Proteomes" id="UP000887575"/>
    </source>
</evidence>
<dbReference type="Proteomes" id="UP000887575">
    <property type="component" value="Unassembled WGS sequence"/>
</dbReference>
<evidence type="ECO:0000313" key="4">
    <source>
        <dbReference type="WBParaSite" id="MBELARI_LOCUS15940"/>
    </source>
</evidence>
<reference evidence="4" key="1">
    <citation type="submission" date="2024-02" db="UniProtKB">
        <authorList>
            <consortium name="WormBaseParasite"/>
        </authorList>
    </citation>
    <scope>IDENTIFICATION</scope>
</reference>
<proteinExistence type="predicted"/>
<dbReference type="WBParaSite" id="MBELARI_LOCUS15940">
    <property type="protein sequence ID" value="MBELARI_LOCUS15940"/>
    <property type="gene ID" value="MBELARI_LOCUS15940"/>
</dbReference>
<evidence type="ECO:0000256" key="2">
    <source>
        <dbReference type="SAM" id="SignalP"/>
    </source>
</evidence>
<feature type="signal peptide" evidence="2">
    <location>
        <begin position="1"/>
        <end position="19"/>
    </location>
</feature>
<feature type="chain" id="PRO_5042290255" evidence="2">
    <location>
        <begin position="20"/>
        <end position="110"/>
    </location>
</feature>
<sequence length="110" mass="12118">MFKVLALIVVVMAVVVVYAEDATTGVTRHHHRDHTRPEGVGNHKDHSKHPKDFHGTGKPNWHKGEQKGEHGHGDHKHSHKHHNKKFTKHHGSTAAATTVPAIVETVAPVA</sequence>
<organism evidence="3 4">
    <name type="scientific">Mesorhabditis belari</name>
    <dbReference type="NCBI Taxonomy" id="2138241"/>
    <lineage>
        <taxon>Eukaryota</taxon>
        <taxon>Metazoa</taxon>
        <taxon>Ecdysozoa</taxon>
        <taxon>Nematoda</taxon>
        <taxon>Chromadorea</taxon>
        <taxon>Rhabditida</taxon>
        <taxon>Rhabditina</taxon>
        <taxon>Rhabditomorpha</taxon>
        <taxon>Rhabditoidea</taxon>
        <taxon>Rhabditidae</taxon>
        <taxon>Mesorhabditinae</taxon>
        <taxon>Mesorhabditis</taxon>
    </lineage>
</organism>
<protein>
    <submittedName>
        <fullName evidence="4">Uncharacterized protein</fullName>
    </submittedName>
</protein>
<feature type="region of interest" description="Disordered" evidence="1">
    <location>
        <begin position="25"/>
        <end position="110"/>
    </location>
</feature>
<accession>A0AAF3EQJ4</accession>
<feature type="compositionally biased region" description="Basic and acidic residues" evidence="1">
    <location>
        <begin position="35"/>
        <end position="55"/>
    </location>
</feature>
<feature type="compositionally biased region" description="Basic residues" evidence="1">
    <location>
        <begin position="73"/>
        <end position="91"/>
    </location>
</feature>